<feature type="domain" description="Serine/threonine specific protein phosphatases" evidence="6">
    <location>
        <begin position="216"/>
        <end position="221"/>
    </location>
</feature>
<dbReference type="EC" id="3.1.3.16" evidence="4"/>
<dbReference type="VEuPathDB" id="GiardiaDB:GL50581_2811"/>
<dbReference type="VEuPathDB" id="GiardiaDB:GL50803_005010"/>
<dbReference type="PROSITE" id="PS00125">
    <property type="entry name" value="SER_THR_PHOSPHATASE"/>
    <property type="match status" value="1"/>
</dbReference>
<keyword evidence="5" id="KW-1133">Transmembrane helix</keyword>
<keyword evidence="5" id="KW-0472">Membrane</keyword>
<dbReference type="Proteomes" id="UP000018320">
    <property type="component" value="Unassembled WGS sequence"/>
</dbReference>
<keyword evidence="2 4" id="KW-0378">Hydrolase</keyword>
<reference evidence="8" key="1">
    <citation type="submission" date="2012-02" db="EMBL/GenBank/DDBJ databases">
        <title>Genome sequencing of Giardia lamblia Genotypes A2 and B isolates (DH and GS) and comparative analysis with the genomes of Genotypes A1 and E (WB and Pig).</title>
        <authorList>
            <person name="Adam R."/>
            <person name="Dahlstrom E."/>
            <person name="Martens C."/>
            <person name="Bruno D."/>
            <person name="Barbian K."/>
            <person name="Porcella S.F."/>
            <person name="Nash T."/>
        </authorList>
    </citation>
    <scope>NUCLEOTIDE SEQUENCE</scope>
    <source>
        <strain evidence="8">DH</strain>
    </source>
</reference>
<gene>
    <name evidence="7" type="ORF">DHA2_5010</name>
</gene>
<dbReference type="GO" id="GO:0046872">
    <property type="term" value="F:metal ion binding"/>
    <property type="evidence" value="ECO:0007669"/>
    <property type="project" value="UniProtKB-KW"/>
</dbReference>
<keyword evidence="1" id="KW-0479">Metal-binding</keyword>
<sequence>MTLACCVHLPINHRACSLLRRLELCSGRPCLLRCLSLLSLELSVVLVLILFLLTLLLVLSLSRLLSCNGHQVLSSCFFVLRSPESGKIAQNLVLLAFLIFMFLKATMAKVDIDEFIERLYRGELLVEEEIREICERVKHIFIEEPNIQPILAPVTVVGDIHGQYHDLIEMFRICGRSPYTNYLFMGDYVDRGYYSVECITLLVLLKIKYRNRVTMLRGNHESRQVTQVYGFHEEVVRKYGTSAVWKIFTEVFDYLPIGCLIDKSIFCIHGGLSPSIDTLDQIRQLERVTEIPHDGAIADCLWSDPDIKSGWGRSPRGAGYTFGQDVTETFIKNNGLLMIARAHQLTMEGYQWHHDKQCVTIFSAPNYCFRSGNRGAIMELDENIQYTFIQFNFAPRRGQPHISRRVPDYFL</sequence>
<dbReference type="PANTHER" id="PTHR45619">
    <property type="entry name" value="SERINE/THREONINE-PROTEIN PHOSPHATASE PP2A-RELATED"/>
    <property type="match status" value="1"/>
</dbReference>
<organism evidence="7 8">
    <name type="scientific">Giardia intestinalis</name>
    <name type="common">Giardia lamblia</name>
    <dbReference type="NCBI Taxonomy" id="5741"/>
    <lineage>
        <taxon>Eukaryota</taxon>
        <taxon>Metamonada</taxon>
        <taxon>Diplomonadida</taxon>
        <taxon>Hexamitidae</taxon>
        <taxon>Giardiinae</taxon>
        <taxon>Giardia</taxon>
    </lineage>
</organism>
<dbReference type="SUPFAM" id="SSF56300">
    <property type="entry name" value="Metallo-dependent phosphatases"/>
    <property type="match status" value="1"/>
</dbReference>
<evidence type="ECO:0000313" key="8">
    <source>
        <dbReference type="Proteomes" id="UP000018320"/>
    </source>
</evidence>
<protein>
    <recommendedName>
        <fullName evidence="4">Serine/threonine-protein phosphatase</fullName>
        <ecNumber evidence="4">3.1.3.16</ecNumber>
    </recommendedName>
</protein>
<comment type="caution">
    <text evidence="7">The sequence shown here is derived from an EMBL/GenBank/DDBJ whole genome shotgun (WGS) entry which is preliminary data.</text>
</comment>
<dbReference type="InterPro" id="IPR006186">
    <property type="entry name" value="Ser/Thr-sp_prot-phosphatase"/>
</dbReference>
<keyword evidence="5" id="KW-0812">Transmembrane</keyword>
<name>V6TFH2_GIAIN</name>
<dbReference type="CDD" id="cd07415">
    <property type="entry name" value="MPP_PP2A_PP4_PP6"/>
    <property type="match status" value="1"/>
</dbReference>
<evidence type="ECO:0000313" key="7">
    <source>
        <dbReference type="EMBL" id="ESU37516.1"/>
    </source>
</evidence>
<evidence type="ECO:0000256" key="3">
    <source>
        <dbReference type="ARBA" id="ARBA00023211"/>
    </source>
</evidence>
<dbReference type="GO" id="GO:0004722">
    <property type="term" value="F:protein serine/threonine phosphatase activity"/>
    <property type="evidence" value="ECO:0007669"/>
    <property type="project" value="UniProtKB-EC"/>
</dbReference>
<comment type="similarity">
    <text evidence="4">Belongs to the PPP phosphatase family.</text>
</comment>
<dbReference type="EMBL" id="AHGT01000026">
    <property type="protein sequence ID" value="ESU37516.1"/>
    <property type="molecule type" value="Genomic_DNA"/>
</dbReference>
<evidence type="ECO:0000256" key="4">
    <source>
        <dbReference type="RuleBase" id="RU004273"/>
    </source>
</evidence>
<proteinExistence type="inferred from homology"/>
<dbReference type="VEuPathDB" id="GiardiaDB:QR46_3940"/>
<dbReference type="Pfam" id="PF00149">
    <property type="entry name" value="Metallophos"/>
    <property type="match status" value="1"/>
</dbReference>
<keyword evidence="3" id="KW-0464">Manganese</keyword>
<dbReference type="PRINTS" id="PR00114">
    <property type="entry name" value="STPHPHTASE"/>
</dbReference>
<dbReference type="Gene3D" id="3.60.21.10">
    <property type="match status" value="1"/>
</dbReference>
<dbReference type="AlphaFoldDB" id="V6TFH2"/>
<evidence type="ECO:0000259" key="6">
    <source>
        <dbReference type="PROSITE" id="PS00125"/>
    </source>
</evidence>
<evidence type="ECO:0000256" key="5">
    <source>
        <dbReference type="SAM" id="Phobius"/>
    </source>
</evidence>
<dbReference type="InterPro" id="IPR047129">
    <property type="entry name" value="PPA2-like"/>
</dbReference>
<evidence type="ECO:0000256" key="2">
    <source>
        <dbReference type="ARBA" id="ARBA00022801"/>
    </source>
</evidence>
<accession>V6TFH2</accession>
<dbReference type="SMART" id="SM00156">
    <property type="entry name" value="PP2Ac"/>
    <property type="match status" value="1"/>
</dbReference>
<dbReference type="VEuPathDB" id="GiardiaDB:DHA2_5010"/>
<dbReference type="InterPro" id="IPR004843">
    <property type="entry name" value="Calcineurin-like_PHP"/>
</dbReference>
<reference evidence="7 8" key="2">
    <citation type="journal article" date="2013" name="Genome Biol. Evol.">
        <title>Genome sequencing of Giardia lamblia genotypes A2 and B isolates (DH and GS) and comparative analysis with the genomes of genotypes A1 and E (WB and Pig).</title>
        <authorList>
            <person name="Adam R.D."/>
            <person name="Dahlstrom E.W."/>
            <person name="Martens C.A."/>
            <person name="Bruno D.P."/>
            <person name="Barbian K.D."/>
            <person name="Ricklefs S.M."/>
            <person name="Hernandez M.M."/>
            <person name="Narla N.P."/>
            <person name="Patel R.B."/>
            <person name="Porcella S.F."/>
            <person name="Nash T.E."/>
        </authorList>
    </citation>
    <scope>NUCLEOTIDE SEQUENCE [LARGE SCALE GENOMIC DNA]</scope>
    <source>
        <strain evidence="7 8">DH</strain>
    </source>
</reference>
<comment type="catalytic activity">
    <reaction evidence="4">
        <text>O-phospho-L-threonyl-[protein] + H2O = L-threonyl-[protein] + phosphate</text>
        <dbReference type="Rhea" id="RHEA:47004"/>
        <dbReference type="Rhea" id="RHEA-COMP:11060"/>
        <dbReference type="Rhea" id="RHEA-COMP:11605"/>
        <dbReference type="ChEBI" id="CHEBI:15377"/>
        <dbReference type="ChEBI" id="CHEBI:30013"/>
        <dbReference type="ChEBI" id="CHEBI:43474"/>
        <dbReference type="ChEBI" id="CHEBI:61977"/>
        <dbReference type="EC" id="3.1.3.16"/>
    </reaction>
</comment>
<dbReference type="InterPro" id="IPR029052">
    <property type="entry name" value="Metallo-depent_PP-like"/>
</dbReference>
<evidence type="ECO:0000256" key="1">
    <source>
        <dbReference type="ARBA" id="ARBA00022723"/>
    </source>
</evidence>
<feature type="transmembrane region" description="Helical" evidence="5">
    <location>
        <begin position="30"/>
        <end position="59"/>
    </location>
</feature>